<evidence type="ECO:0000313" key="3">
    <source>
        <dbReference type="Proteomes" id="UP001196509"/>
    </source>
</evidence>
<dbReference type="InterPro" id="IPR007395">
    <property type="entry name" value="Zn_peptidase_2"/>
</dbReference>
<feature type="transmembrane region" description="Helical" evidence="1">
    <location>
        <begin position="6"/>
        <end position="24"/>
    </location>
</feature>
<evidence type="ECO:0000313" key="2">
    <source>
        <dbReference type="EMBL" id="MBW8639386.1"/>
    </source>
</evidence>
<accession>A0AAE2ZNE3</accession>
<dbReference type="AlphaFoldDB" id="A0AAE2ZNE3"/>
<dbReference type="PANTHER" id="PTHR36434:SF1">
    <property type="entry name" value="MEMBRANE PROTEASE YUGP-RELATED"/>
    <property type="match status" value="1"/>
</dbReference>
<keyword evidence="1" id="KW-1133">Transmembrane helix</keyword>
<dbReference type="RefSeq" id="WP_220230119.1">
    <property type="nucleotide sequence ID" value="NZ_JAICBX010000004.1"/>
</dbReference>
<dbReference type="Proteomes" id="UP001196509">
    <property type="component" value="Unassembled WGS sequence"/>
</dbReference>
<keyword evidence="3" id="KW-1185">Reference proteome</keyword>
<keyword evidence="1" id="KW-0812">Transmembrane</keyword>
<gene>
    <name evidence="2" type="ORF">K1W69_19485</name>
</gene>
<evidence type="ECO:0000256" key="1">
    <source>
        <dbReference type="SAM" id="Phobius"/>
    </source>
</evidence>
<dbReference type="PANTHER" id="PTHR36434">
    <property type="entry name" value="MEMBRANE PROTEASE YUGP-RELATED"/>
    <property type="match status" value="1"/>
</dbReference>
<protein>
    <submittedName>
        <fullName evidence="2">Zinc metallopeptidase</fullName>
    </submittedName>
</protein>
<feature type="transmembrane region" description="Helical" evidence="1">
    <location>
        <begin position="201"/>
        <end position="221"/>
    </location>
</feature>
<proteinExistence type="predicted"/>
<reference evidence="2" key="1">
    <citation type="submission" date="2021-08" db="EMBL/GenBank/DDBJ databases">
        <title>Hoeflea bacterium WL0058 sp. nov., isolated from the sediment.</title>
        <authorList>
            <person name="Wang L."/>
            <person name="Zhang D."/>
        </authorList>
    </citation>
    <scope>NUCLEOTIDE SEQUENCE</scope>
    <source>
        <strain evidence="2">WL0058</strain>
    </source>
</reference>
<feature type="transmembrane region" description="Helical" evidence="1">
    <location>
        <begin position="143"/>
        <end position="164"/>
    </location>
</feature>
<dbReference type="EMBL" id="JAICBX010000004">
    <property type="protein sequence ID" value="MBW8639386.1"/>
    <property type="molecule type" value="Genomic_DNA"/>
</dbReference>
<comment type="caution">
    <text evidence="2">The sequence shown here is derived from an EMBL/GenBank/DDBJ whole genome shotgun (WGS) entry which is preliminary data.</text>
</comment>
<organism evidence="2 3">
    <name type="scientific">Flavimaribacter sediminis</name>
    <dbReference type="NCBI Taxonomy" id="2865987"/>
    <lineage>
        <taxon>Bacteria</taxon>
        <taxon>Pseudomonadati</taxon>
        <taxon>Pseudomonadota</taxon>
        <taxon>Alphaproteobacteria</taxon>
        <taxon>Hyphomicrobiales</taxon>
        <taxon>Rhizobiaceae</taxon>
        <taxon>Flavimaribacter</taxon>
    </lineage>
</organism>
<keyword evidence="1" id="KW-0472">Membrane</keyword>
<name>A0AAE2ZNE3_9HYPH</name>
<dbReference type="Pfam" id="PF04298">
    <property type="entry name" value="Zn_peptidase_2"/>
    <property type="match status" value="1"/>
</dbReference>
<sequence>MLLIGVAAILLLIFGPMVWVHIVMARHRGDRDDFAGTGGELARHLLDLHDLKEVPVEQTDAGDHYDPAAKTVRLTQQNFDGRSITAVAVAAHEVGHAIQDRDSYGPLKWRETTVRTAAFTDQLGSLGMVALSVLGSAVATPRLLLFGAAAVVLMGLVRVLAHLVTLPVEFDASFKRGLPILEQGGYLGEPDMPAARSVLKAAAFTYVAASLMQILNLFRILRFLR</sequence>